<proteinExistence type="predicted"/>
<evidence type="ECO:0000256" key="2">
    <source>
        <dbReference type="SAM" id="Phobius"/>
    </source>
</evidence>
<evidence type="ECO:0000313" key="4">
    <source>
        <dbReference type="Proteomes" id="UP001161325"/>
    </source>
</evidence>
<comment type="caution">
    <text evidence="3">The sequence shown here is derived from an EMBL/GenBank/DDBJ whole genome shotgun (WGS) entry which is preliminary data.</text>
</comment>
<organism evidence="3 4">
    <name type="scientific">Roseisolibacter agri</name>
    <dbReference type="NCBI Taxonomy" id="2014610"/>
    <lineage>
        <taxon>Bacteria</taxon>
        <taxon>Pseudomonadati</taxon>
        <taxon>Gemmatimonadota</taxon>
        <taxon>Gemmatimonadia</taxon>
        <taxon>Gemmatimonadales</taxon>
        <taxon>Gemmatimonadaceae</taxon>
        <taxon>Roseisolibacter</taxon>
    </lineage>
</organism>
<evidence type="ECO:0000313" key="3">
    <source>
        <dbReference type="EMBL" id="GLC27802.1"/>
    </source>
</evidence>
<accession>A0AA37QAN1</accession>
<sequence>MHGRDAIIFVPGLFVEGGVQSADVAARRIARAFDENAATHDAQFLVLEGKDESLADDYRTRKATVVRLDVDGVELPIVDVFDFRYHDTLLGAYQNRTPARQALSITGTLLALFGRVMTSIRKPSKTAAEKWQVAYGVLVMLGLVAYVGVLLATAIATLPAVVPGSSNRQVAVASPPTTTASPVTTRTPQTRAPAPVGGRRPGRPWIERARDTGRSVWAGATGTARAGWTALRSPALLGRLQGLLVILTAIGLLRTQSLKTVLREVAAGAAAASAYLATGERAARVRGAFGRLLQHVLESKVEGRAYERIHVVAFSFGSVVALDSIFPVVRPAHHLGRISTLVTIGCPFDFIRTYWPRYFDDRQGLPDAPGKWLNVFAGADVLGSNFLDEPAKQAVAKPRGIRMTNGAEERIPESLRYGGVRDLADQPLSERLTLVGFRTHRRAYWDGVESDSCFHDIVPVLYAEHAAMR</sequence>
<protein>
    <recommendedName>
        <fullName evidence="5">Alpha/beta hydrolase family protein</fullName>
    </recommendedName>
</protein>
<keyword evidence="4" id="KW-1185">Reference proteome</keyword>
<keyword evidence="2" id="KW-0472">Membrane</keyword>
<dbReference type="AlphaFoldDB" id="A0AA37QAN1"/>
<dbReference type="RefSeq" id="WP_284352232.1">
    <property type="nucleotide sequence ID" value="NZ_BRXS01000007.1"/>
</dbReference>
<dbReference type="InterPro" id="IPR029058">
    <property type="entry name" value="AB_hydrolase_fold"/>
</dbReference>
<dbReference type="Proteomes" id="UP001161325">
    <property type="component" value="Unassembled WGS sequence"/>
</dbReference>
<gene>
    <name evidence="3" type="ORF">rosag_43150</name>
</gene>
<reference evidence="3" key="1">
    <citation type="submission" date="2022-08" db="EMBL/GenBank/DDBJ databases">
        <title>Draft genome sequencing of Roseisolibacter agri AW1220.</title>
        <authorList>
            <person name="Tobiishi Y."/>
            <person name="Tonouchi A."/>
        </authorList>
    </citation>
    <scope>NUCLEOTIDE SEQUENCE</scope>
    <source>
        <strain evidence="3">AW1220</strain>
    </source>
</reference>
<feature type="region of interest" description="Disordered" evidence="1">
    <location>
        <begin position="167"/>
        <end position="203"/>
    </location>
</feature>
<feature type="transmembrane region" description="Helical" evidence="2">
    <location>
        <begin position="133"/>
        <end position="158"/>
    </location>
</feature>
<name>A0AA37QAN1_9BACT</name>
<keyword evidence="2" id="KW-1133">Transmembrane helix</keyword>
<evidence type="ECO:0008006" key="5">
    <source>
        <dbReference type="Google" id="ProtNLM"/>
    </source>
</evidence>
<dbReference type="SUPFAM" id="SSF53474">
    <property type="entry name" value="alpha/beta-Hydrolases"/>
    <property type="match status" value="1"/>
</dbReference>
<evidence type="ECO:0000256" key="1">
    <source>
        <dbReference type="SAM" id="MobiDB-lite"/>
    </source>
</evidence>
<feature type="compositionally biased region" description="Low complexity" evidence="1">
    <location>
        <begin position="169"/>
        <end position="198"/>
    </location>
</feature>
<keyword evidence="2" id="KW-0812">Transmembrane</keyword>
<dbReference type="EMBL" id="BRXS01000007">
    <property type="protein sequence ID" value="GLC27802.1"/>
    <property type="molecule type" value="Genomic_DNA"/>
</dbReference>